<protein>
    <recommendedName>
        <fullName evidence="1">F-box/LRR-repeat protein 15/At3g58940/PEG3-like LRR domain-containing protein</fullName>
    </recommendedName>
</protein>
<sequence length="304" mass="33836">MSVDNFTDSSSRKKIGTKALLLDQHGSARLQPEKLDFRLPSRLTGLAFADRLVAVDLPCSHRATSISLGLSTPFSLRVPAGAQFPGLEALSLSYCTTELDALLSCCPRLRTLRVTRDLFPNYKCDIMVNSPSLQELVVHHRIRETQRVDIVAPALKQLALSFANGGEISISVLAPMVEKVSWNCCYLGHHIVFGLWSLKTLRLQTAERQGQLSSLQIHARADSFLHAQADNFTREIEKHMVVAFSCLELHLTAKGHAFGGFVFHLLGMDKIRAATRRLKVILKRSAIYILGFRWKEDAGYIVLG</sequence>
<name>M7ZKT6_TRIUA</name>
<dbReference type="Gene3D" id="3.80.10.10">
    <property type="entry name" value="Ribonuclease Inhibitor"/>
    <property type="match status" value="1"/>
</dbReference>
<dbReference type="PANTHER" id="PTHR34709:SF54">
    <property type="entry name" value="GENOME ASSEMBLY, CHROMOSOME: II"/>
    <property type="match status" value="1"/>
</dbReference>
<feature type="domain" description="F-box/LRR-repeat protein 15/At3g58940/PEG3-like LRR" evidence="1">
    <location>
        <begin position="61"/>
        <end position="161"/>
    </location>
</feature>
<dbReference type="OMA" id="WKEDAGY"/>
<evidence type="ECO:0000259" key="1">
    <source>
        <dbReference type="Pfam" id="PF24758"/>
    </source>
</evidence>
<proteinExistence type="predicted"/>
<dbReference type="PANTHER" id="PTHR34709">
    <property type="entry name" value="OS10G0396666 PROTEIN"/>
    <property type="match status" value="1"/>
</dbReference>
<dbReference type="SUPFAM" id="SSF52047">
    <property type="entry name" value="RNI-like"/>
    <property type="match status" value="1"/>
</dbReference>
<dbReference type="EMBL" id="KD064108">
    <property type="protein sequence ID" value="EMS63853.1"/>
    <property type="molecule type" value="Genomic_DNA"/>
</dbReference>
<dbReference type="AlphaFoldDB" id="M7ZKT6"/>
<evidence type="ECO:0000313" key="2">
    <source>
        <dbReference type="EMBL" id="EMS63853.1"/>
    </source>
</evidence>
<accession>M7ZKT6</accession>
<reference evidence="2" key="1">
    <citation type="journal article" date="2013" name="Nature">
        <title>Draft genome of the wheat A-genome progenitor Triticum urartu.</title>
        <authorList>
            <person name="Ling H.Q."/>
            <person name="Zhao S."/>
            <person name="Liu D."/>
            <person name="Wang J."/>
            <person name="Sun H."/>
            <person name="Zhang C."/>
            <person name="Fan H."/>
            <person name="Li D."/>
            <person name="Dong L."/>
            <person name="Tao Y."/>
            <person name="Gao C."/>
            <person name="Wu H."/>
            <person name="Li Y."/>
            <person name="Cui Y."/>
            <person name="Guo X."/>
            <person name="Zheng S."/>
            <person name="Wang B."/>
            <person name="Yu K."/>
            <person name="Liang Q."/>
            <person name="Yang W."/>
            <person name="Lou X."/>
            <person name="Chen J."/>
            <person name="Feng M."/>
            <person name="Jian J."/>
            <person name="Zhang X."/>
            <person name="Luo G."/>
            <person name="Jiang Y."/>
            <person name="Liu J."/>
            <person name="Wang Z."/>
            <person name="Sha Y."/>
            <person name="Zhang B."/>
            <person name="Wu H."/>
            <person name="Tang D."/>
            <person name="Shen Q."/>
            <person name="Xue P."/>
            <person name="Zou S."/>
            <person name="Wang X."/>
            <person name="Liu X."/>
            <person name="Wang F."/>
            <person name="Yang Y."/>
            <person name="An X."/>
            <person name="Dong Z."/>
            <person name="Zhang K."/>
            <person name="Zhang X."/>
            <person name="Luo M.C."/>
            <person name="Dvorak J."/>
            <person name="Tong Y."/>
            <person name="Wang J."/>
            <person name="Yang H."/>
            <person name="Li Z."/>
            <person name="Wang D."/>
            <person name="Zhang A."/>
            <person name="Wang J."/>
        </authorList>
    </citation>
    <scope>NUCLEOTIDE SEQUENCE</scope>
</reference>
<dbReference type="Pfam" id="PF24758">
    <property type="entry name" value="LRR_At5g56370"/>
    <property type="match status" value="1"/>
</dbReference>
<gene>
    <name evidence="2" type="ORF">TRIUR3_19800</name>
</gene>
<dbReference type="InterPro" id="IPR055312">
    <property type="entry name" value="FBL15-like"/>
</dbReference>
<organism evidence="2">
    <name type="scientific">Triticum urartu</name>
    <name type="common">Red wild einkorn</name>
    <name type="synonym">Crithodium urartu</name>
    <dbReference type="NCBI Taxonomy" id="4572"/>
    <lineage>
        <taxon>Eukaryota</taxon>
        <taxon>Viridiplantae</taxon>
        <taxon>Streptophyta</taxon>
        <taxon>Embryophyta</taxon>
        <taxon>Tracheophyta</taxon>
        <taxon>Spermatophyta</taxon>
        <taxon>Magnoliopsida</taxon>
        <taxon>Liliopsida</taxon>
        <taxon>Poales</taxon>
        <taxon>Poaceae</taxon>
        <taxon>BOP clade</taxon>
        <taxon>Pooideae</taxon>
        <taxon>Triticodae</taxon>
        <taxon>Triticeae</taxon>
        <taxon>Triticinae</taxon>
        <taxon>Triticum</taxon>
    </lineage>
</organism>
<dbReference type="InterPro" id="IPR055411">
    <property type="entry name" value="LRR_FXL15/At3g58940/PEG3-like"/>
</dbReference>
<dbReference type="InterPro" id="IPR032675">
    <property type="entry name" value="LRR_dom_sf"/>
</dbReference>